<evidence type="ECO:0000256" key="8">
    <source>
        <dbReference type="ARBA" id="ARBA00022967"/>
    </source>
</evidence>
<accession>A0ABY8PN07</accession>
<dbReference type="InterPro" id="IPR007329">
    <property type="entry name" value="FMN-bd"/>
</dbReference>
<dbReference type="EMBL" id="CP069362">
    <property type="protein sequence ID" value="WGS64025.1"/>
    <property type="molecule type" value="Genomic_DNA"/>
</dbReference>
<keyword evidence="3" id="KW-0997">Cell inner membrane</keyword>
<keyword evidence="14 16" id="KW-0472">Membrane</keyword>
<reference evidence="18 19" key="1">
    <citation type="submission" date="2021-02" db="EMBL/GenBank/DDBJ databases">
        <title>Characterization of Marinitoga sp. nov. str. BP5-C20A.</title>
        <authorList>
            <person name="Erauso G."/>
            <person name="Postec A."/>
        </authorList>
    </citation>
    <scope>NUCLEOTIDE SEQUENCE [LARGE SCALE GENOMIC DNA]</scope>
    <source>
        <strain evidence="18 19">BP5-C20A</strain>
    </source>
</reference>
<keyword evidence="19" id="KW-1185">Reference proteome</keyword>
<keyword evidence="5" id="KW-0285">Flavoprotein</keyword>
<evidence type="ECO:0000256" key="14">
    <source>
        <dbReference type="ARBA" id="ARBA00023136"/>
    </source>
</evidence>
<keyword evidence="8" id="KW-1278">Translocase</keyword>
<keyword evidence="7 16" id="KW-0812">Transmembrane</keyword>
<evidence type="ECO:0000256" key="11">
    <source>
        <dbReference type="ARBA" id="ARBA00023053"/>
    </source>
</evidence>
<keyword evidence="6" id="KW-0288">FMN</keyword>
<keyword evidence="11" id="KW-0915">Sodium</keyword>
<name>A0ABY8PN07_9BACT</name>
<evidence type="ECO:0000256" key="16">
    <source>
        <dbReference type="SAM" id="Phobius"/>
    </source>
</evidence>
<keyword evidence="12" id="KW-0406">Ion transport</keyword>
<evidence type="ECO:0000259" key="17">
    <source>
        <dbReference type="SMART" id="SM00900"/>
    </source>
</evidence>
<evidence type="ECO:0000256" key="4">
    <source>
        <dbReference type="ARBA" id="ARBA00022553"/>
    </source>
</evidence>
<feature type="transmembrane region" description="Helical" evidence="16">
    <location>
        <begin position="7"/>
        <end position="27"/>
    </location>
</feature>
<evidence type="ECO:0000256" key="7">
    <source>
        <dbReference type="ARBA" id="ARBA00022692"/>
    </source>
</evidence>
<dbReference type="PANTHER" id="PTHR37838:SF1">
    <property type="entry name" value="NA(+)-TRANSLOCATING NADH-QUINONE REDUCTASE SUBUNIT C"/>
    <property type="match status" value="1"/>
</dbReference>
<evidence type="ECO:0000256" key="6">
    <source>
        <dbReference type="ARBA" id="ARBA00022643"/>
    </source>
</evidence>
<evidence type="ECO:0000256" key="9">
    <source>
        <dbReference type="ARBA" id="ARBA00022989"/>
    </source>
</evidence>
<dbReference type="Proteomes" id="UP001232493">
    <property type="component" value="Chromosome"/>
</dbReference>
<evidence type="ECO:0000256" key="5">
    <source>
        <dbReference type="ARBA" id="ARBA00022630"/>
    </source>
</evidence>
<keyword evidence="10" id="KW-0520">NAD</keyword>
<evidence type="ECO:0000256" key="10">
    <source>
        <dbReference type="ARBA" id="ARBA00023027"/>
    </source>
</evidence>
<keyword evidence="15" id="KW-0739">Sodium transport</keyword>
<evidence type="ECO:0000256" key="12">
    <source>
        <dbReference type="ARBA" id="ARBA00023065"/>
    </source>
</evidence>
<dbReference type="InterPro" id="IPR010204">
    <property type="entry name" value="NqrC"/>
</dbReference>
<dbReference type="Pfam" id="PF04205">
    <property type="entry name" value="FMN_bind"/>
    <property type="match status" value="1"/>
</dbReference>
<keyword evidence="1" id="KW-0813">Transport</keyword>
<organism evidence="18 19">
    <name type="scientific">Marinitoga aeolica</name>
    <dbReference type="NCBI Taxonomy" id="2809031"/>
    <lineage>
        <taxon>Bacteria</taxon>
        <taxon>Thermotogati</taxon>
        <taxon>Thermotogota</taxon>
        <taxon>Thermotogae</taxon>
        <taxon>Petrotogales</taxon>
        <taxon>Petrotogaceae</taxon>
        <taxon>Marinitoga</taxon>
    </lineage>
</organism>
<keyword evidence="2" id="KW-1003">Cell membrane</keyword>
<keyword evidence="9 16" id="KW-1133">Transmembrane helix</keyword>
<dbReference type="SMART" id="SM00900">
    <property type="entry name" value="FMN_bind"/>
    <property type="match status" value="1"/>
</dbReference>
<proteinExistence type="predicted"/>
<evidence type="ECO:0000313" key="18">
    <source>
        <dbReference type="EMBL" id="WGS64025.1"/>
    </source>
</evidence>
<evidence type="ECO:0000256" key="2">
    <source>
        <dbReference type="ARBA" id="ARBA00022475"/>
    </source>
</evidence>
<dbReference type="RefSeq" id="WP_280997354.1">
    <property type="nucleotide sequence ID" value="NZ_CP069362.1"/>
</dbReference>
<keyword evidence="4" id="KW-0597">Phosphoprotein</keyword>
<evidence type="ECO:0000256" key="15">
    <source>
        <dbReference type="ARBA" id="ARBA00023201"/>
    </source>
</evidence>
<feature type="domain" description="FMN-binding" evidence="17">
    <location>
        <begin position="98"/>
        <end position="196"/>
    </location>
</feature>
<sequence>MKKESKLYVVIFTFVISFVFVFILALANELTKEKVKINEELFQRKAILSAMGIEFKTDKEAYKLFDEKVKVEKIKDIDVYKSNVNGEDVYAVVFVGNGLWSTIRGVLAVNKDLTRIIGIDFISQSETPGLGGRIEEAWFKGQFRFERIKDGKIKMIIGGTGKGDFNHENGEFEAITGATRTSEAVAAMLNKYLSILKNLLGGELR</sequence>
<dbReference type="PANTHER" id="PTHR37838">
    <property type="entry name" value="NA(+)-TRANSLOCATING NADH-QUINONE REDUCTASE SUBUNIT C"/>
    <property type="match status" value="1"/>
</dbReference>
<keyword evidence="13" id="KW-0830">Ubiquinone</keyword>
<evidence type="ECO:0000313" key="19">
    <source>
        <dbReference type="Proteomes" id="UP001232493"/>
    </source>
</evidence>
<gene>
    <name evidence="18" type="ORF">JRV97_06485</name>
</gene>
<evidence type="ECO:0000256" key="3">
    <source>
        <dbReference type="ARBA" id="ARBA00022519"/>
    </source>
</evidence>
<evidence type="ECO:0000256" key="13">
    <source>
        <dbReference type="ARBA" id="ARBA00023075"/>
    </source>
</evidence>
<protein>
    <submittedName>
        <fullName evidence="18">FMN-binding protein</fullName>
    </submittedName>
</protein>
<evidence type="ECO:0000256" key="1">
    <source>
        <dbReference type="ARBA" id="ARBA00022448"/>
    </source>
</evidence>